<keyword evidence="2 3" id="KW-0802">TPR repeat</keyword>
<evidence type="ECO:0000256" key="2">
    <source>
        <dbReference type="ARBA" id="ARBA00022803"/>
    </source>
</evidence>
<comment type="caution">
    <text evidence="4">The sequence shown here is derived from an EMBL/GenBank/DDBJ whole genome shotgun (WGS) entry which is preliminary data.</text>
</comment>
<evidence type="ECO:0000256" key="3">
    <source>
        <dbReference type="PROSITE-ProRule" id="PRU00339"/>
    </source>
</evidence>
<dbReference type="Gene3D" id="1.25.40.10">
    <property type="entry name" value="Tetratricopeptide repeat domain"/>
    <property type="match status" value="1"/>
</dbReference>
<dbReference type="AlphaFoldDB" id="A0A4R2PQK0"/>
<evidence type="ECO:0000313" key="5">
    <source>
        <dbReference type="Proteomes" id="UP000295399"/>
    </source>
</evidence>
<keyword evidence="1" id="KW-0677">Repeat</keyword>
<organism evidence="4 5">
    <name type="scientific">Rhodothalassium salexigens DSM 2132</name>
    <dbReference type="NCBI Taxonomy" id="1188247"/>
    <lineage>
        <taxon>Bacteria</taxon>
        <taxon>Pseudomonadati</taxon>
        <taxon>Pseudomonadota</taxon>
        <taxon>Alphaproteobacteria</taxon>
        <taxon>Rhodothalassiales</taxon>
        <taxon>Rhodothalassiaceae</taxon>
        <taxon>Rhodothalassium</taxon>
    </lineage>
</organism>
<dbReference type="InterPro" id="IPR011990">
    <property type="entry name" value="TPR-like_helical_dom_sf"/>
</dbReference>
<evidence type="ECO:0000313" key="4">
    <source>
        <dbReference type="EMBL" id="TCP37967.1"/>
    </source>
</evidence>
<dbReference type="EMBL" id="SLXO01000002">
    <property type="protein sequence ID" value="TCP37967.1"/>
    <property type="molecule type" value="Genomic_DNA"/>
</dbReference>
<name>A0A4R2PQK0_RHOSA</name>
<feature type="repeat" description="TPR" evidence="3">
    <location>
        <begin position="135"/>
        <end position="168"/>
    </location>
</feature>
<dbReference type="SMART" id="SM00028">
    <property type="entry name" value="TPR"/>
    <property type="match status" value="2"/>
</dbReference>
<sequence>MRDGSGAWAARRLRRPIAAFWVAGLVVAAALGGLSPGSIGTGGAAQAQRLDERVMPKVILRLAEPGELAEIREAVAAGDAARAGDLILSLTEDDSSPQMRYTAQNALCVLHTRLAAFDAAEAACQAAIAIRPEVWMAHNSLATAYLQKGEYDAAAAAYARAADLAPSGAPAEIVAHNQALLAERRAATADRGDG</sequence>
<reference evidence="4 5" key="1">
    <citation type="submission" date="2019-03" db="EMBL/GenBank/DDBJ databases">
        <title>Genomic Encyclopedia of Type Strains, Phase IV (KMG-IV): sequencing the most valuable type-strain genomes for metagenomic binning, comparative biology and taxonomic classification.</title>
        <authorList>
            <person name="Goeker M."/>
        </authorList>
    </citation>
    <scope>NUCLEOTIDE SEQUENCE [LARGE SCALE GENOMIC DNA]</scope>
    <source>
        <strain evidence="4 5">DSM 2132</strain>
    </source>
</reference>
<dbReference type="Proteomes" id="UP000295399">
    <property type="component" value="Unassembled WGS sequence"/>
</dbReference>
<dbReference type="SUPFAM" id="SSF48452">
    <property type="entry name" value="TPR-like"/>
    <property type="match status" value="1"/>
</dbReference>
<proteinExistence type="predicted"/>
<evidence type="ECO:0000256" key="1">
    <source>
        <dbReference type="ARBA" id="ARBA00022737"/>
    </source>
</evidence>
<protein>
    <submittedName>
        <fullName evidence="4">Tetratricopeptide repeat protein</fullName>
    </submittedName>
</protein>
<accession>A0A4R2PQK0</accession>
<dbReference type="InParanoid" id="A0A4R2PQK0"/>
<dbReference type="Pfam" id="PF07719">
    <property type="entry name" value="TPR_2"/>
    <property type="match status" value="1"/>
</dbReference>
<dbReference type="PROSITE" id="PS50005">
    <property type="entry name" value="TPR"/>
    <property type="match status" value="1"/>
</dbReference>
<dbReference type="InterPro" id="IPR019734">
    <property type="entry name" value="TPR_rpt"/>
</dbReference>
<gene>
    <name evidence="4" type="ORF">EV659_102378</name>
</gene>
<dbReference type="InterPro" id="IPR013105">
    <property type="entry name" value="TPR_2"/>
</dbReference>
<keyword evidence="5" id="KW-1185">Reference proteome</keyword>